<organism evidence="2 3">
    <name type="scientific">Strongylocentrotus purpuratus</name>
    <name type="common">Purple sea urchin</name>
    <dbReference type="NCBI Taxonomy" id="7668"/>
    <lineage>
        <taxon>Eukaryota</taxon>
        <taxon>Metazoa</taxon>
        <taxon>Echinodermata</taxon>
        <taxon>Eleutherozoa</taxon>
        <taxon>Echinozoa</taxon>
        <taxon>Echinoidea</taxon>
        <taxon>Euechinoidea</taxon>
        <taxon>Echinacea</taxon>
        <taxon>Camarodonta</taxon>
        <taxon>Echinidea</taxon>
        <taxon>Strongylocentrotidae</taxon>
        <taxon>Strongylocentrotus</taxon>
    </lineage>
</organism>
<dbReference type="PANTHER" id="PTHR31497:SF0">
    <property type="entry name" value="AUTOCRINE PROLIFERATION REPRESSOR PROTEIN A"/>
    <property type="match status" value="1"/>
</dbReference>
<dbReference type="EnsemblMetazoa" id="XM_030985121">
    <property type="protein sequence ID" value="XP_030840981"/>
    <property type="gene ID" value="LOC100889791"/>
</dbReference>
<dbReference type="RefSeq" id="XP_030840981.1">
    <property type="nucleotide sequence ID" value="XM_030985121.1"/>
</dbReference>
<evidence type="ECO:0000313" key="2">
    <source>
        <dbReference type="EnsemblMetazoa" id="XP_030840981"/>
    </source>
</evidence>
<protein>
    <submittedName>
        <fullName evidence="2">Uncharacterized protein</fullName>
    </submittedName>
</protein>
<dbReference type="OMA" id="HNLELTH"/>
<reference evidence="3" key="1">
    <citation type="submission" date="2015-02" db="EMBL/GenBank/DDBJ databases">
        <title>Genome sequencing for Strongylocentrotus purpuratus.</title>
        <authorList>
            <person name="Murali S."/>
            <person name="Liu Y."/>
            <person name="Vee V."/>
            <person name="English A."/>
            <person name="Wang M."/>
            <person name="Skinner E."/>
            <person name="Han Y."/>
            <person name="Muzny D.M."/>
            <person name="Worley K.C."/>
            <person name="Gibbs R.A."/>
        </authorList>
    </citation>
    <scope>NUCLEOTIDE SEQUENCE</scope>
</reference>
<feature type="chain" id="PRO_5029501381" evidence="1">
    <location>
        <begin position="26"/>
        <end position="363"/>
    </location>
</feature>
<feature type="signal peptide" evidence="1">
    <location>
        <begin position="1"/>
        <end position="25"/>
    </location>
</feature>
<reference evidence="2" key="2">
    <citation type="submission" date="2021-01" db="UniProtKB">
        <authorList>
            <consortium name="EnsemblMetazoa"/>
        </authorList>
    </citation>
    <scope>IDENTIFICATION</scope>
</reference>
<dbReference type="Pfam" id="PF10142">
    <property type="entry name" value="PhoPQ_related"/>
    <property type="match status" value="1"/>
</dbReference>
<dbReference type="KEGG" id="spu:100889791"/>
<evidence type="ECO:0000313" key="3">
    <source>
        <dbReference type="Proteomes" id="UP000007110"/>
    </source>
</evidence>
<dbReference type="Proteomes" id="UP000007110">
    <property type="component" value="Unassembled WGS sequence"/>
</dbReference>
<dbReference type="OrthoDB" id="2020799at2759"/>
<dbReference type="InterPro" id="IPR029058">
    <property type="entry name" value="AB_hydrolase_fold"/>
</dbReference>
<sequence>MTPPLRASGWVAAVLVACVAATVHTTPLDDYVNMPDNNYSYTILKEYRIPGEYTAYVVNMTSQQWLTYNDSDSAIWFHYLTITIPERIVNSEHAFLFITGGSTKSSPPDPRTDKEIRRTSNIAVGAGIVGATLRQVPNQPIVFKTDPKQMKRYEDEVIAFTWHHFLYNGTNEPNWLLRLPMTKAAVRAMDTITDVVNNVSPNQNISKFIVAGESKRGWTTWTTGAVDKRVVAIAPIVLDLLNLKKNFHHHYRSLGGWTMEFNDYYDENVTLFMDTPQLDKMAAIVDPFAYKDRLTMPKFIVTAGSDEFFLPDDSYYYFNELPGPKYLSITPNDEHELRFHNLELTHQLTSFVRTVIRRHISLA</sequence>
<name>A0A7M7NSI3_STRPU</name>
<accession>A0A7M7NSI3</accession>
<dbReference type="PROSITE" id="PS51257">
    <property type="entry name" value="PROKAR_LIPOPROTEIN"/>
    <property type="match status" value="1"/>
</dbReference>
<proteinExistence type="predicted"/>
<dbReference type="Gene3D" id="3.40.50.1820">
    <property type="entry name" value="alpha/beta hydrolase"/>
    <property type="match status" value="1"/>
</dbReference>
<dbReference type="InterPro" id="IPR009199">
    <property type="entry name" value="PhoPQ-act_pathogen-rel_PqaA"/>
</dbReference>
<dbReference type="AlphaFoldDB" id="A0A7M7NSI3"/>
<keyword evidence="3" id="KW-1185">Reference proteome</keyword>
<keyword evidence="1" id="KW-0732">Signal</keyword>
<dbReference type="InParanoid" id="A0A7M7NSI3"/>
<evidence type="ECO:0000256" key="1">
    <source>
        <dbReference type="SAM" id="SignalP"/>
    </source>
</evidence>
<dbReference type="GeneID" id="100889791"/>
<dbReference type="PANTHER" id="PTHR31497">
    <property type="entry name" value="AUTOCRINE PROLIFERATION REPRESSOR PROTEIN A"/>
    <property type="match status" value="1"/>
</dbReference>
<dbReference type="SUPFAM" id="SSF53474">
    <property type="entry name" value="alpha/beta-Hydrolases"/>
    <property type="match status" value="1"/>
</dbReference>